<dbReference type="RefSeq" id="WP_049246931.1">
    <property type="nucleotide sequence ID" value="NZ_ABMOGV020000002.1"/>
</dbReference>
<reference evidence="4" key="2">
    <citation type="submission" date="2023-02" db="EMBL/GenBank/DDBJ databases">
        <title>Detection, antimicrobial susceptibility and genomic characterization of NDM-producing species of Morganellaceae, Yersiniaceae, and Enterobacteriaceae other than Klebsiella.</title>
        <authorList>
            <person name="Camargo C.H."/>
            <person name="Sacchi C.T."/>
            <person name="Campos K.R."/>
        </authorList>
    </citation>
    <scope>NUCLEOTIDE SEQUENCE</scope>
    <source>
        <strain evidence="4">1189_21</strain>
    </source>
</reference>
<evidence type="ECO:0000256" key="1">
    <source>
        <dbReference type="SAM" id="Phobius"/>
    </source>
</evidence>
<accession>A0A8I0PSE2</accession>
<evidence type="ECO:0000313" key="3">
    <source>
        <dbReference type="EMBL" id="MBE8611448.1"/>
    </source>
</evidence>
<keyword evidence="1" id="KW-0812">Transmembrane</keyword>
<gene>
    <name evidence="3" type="ORF">CYG68_03345</name>
    <name evidence="4" type="ORF">OSC06_07070</name>
</gene>
<dbReference type="EMBL" id="PKLF01000003">
    <property type="protein sequence ID" value="MBE8611448.1"/>
    <property type="molecule type" value="Genomic_DNA"/>
</dbReference>
<dbReference type="EMBL" id="JAPKIY010000010">
    <property type="protein sequence ID" value="MDS0897730.1"/>
    <property type="molecule type" value="Genomic_DNA"/>
</dbReference>
<feature type="transmembrane region" description="Helical" evidence="1">
    <location>
        <begin position="202"/>
        <end position="220"/>
    </location>
</feature>
<feature type="transmembrane region" description="Helical" evidence="1">
    <location>
        <begin position="107"/>
        <end position="129"/>
    </location>
</feature>
<keyword evidence="1" id="KW-1133">Transmembrane helix</keyword>
<feature type="domain" description="CAAX prenyl protease 2/Lysostaphin resistance protein A-like" evidence="2">
    <location>
        <begin position="169"/>
        <end position="259"/>
    </location>
</feature>
<sequence>MTWLLLALSLLLLQFHRTLSLATLLAATISALFTGVMDWHALLTLWFAILLAVARPYTAPRSWQRVLLTLLVITVVPGLAFHLLPGFHNLRWMPPEAAGPHSPPYSFWFNADKALLPFVLIIIIPQLFVTAPLRRVTRLHWLLLAFSVPALLLLATALGGLGFEPHLPRWLPAFMLANLFFVSLAEEALFRGAIQQVLSRYLPPYAALFIAAAVFGLAHIAGGPLLVVFAGLAGVIYGLAWMWSGRLWVATGFHFALNLCHLLFFTWPFKVA</sequence>
<dbReference type="AlphaFoldDB" id="A0A8I0PSE2"/>
<feature type="transmembrane region" description="Helical" evidence="1">
    <location>
        <begin position="169"/>
        <end position="190"/>
    </location>
</feature>
<dbReference type="GO" id="GO:0006508">
    <property type="term" value="P:proteolysis"/>
    <property type="evidence" value="ECO:0007669"/>
    <property type="project" value="UniProtKB-KW"/>
</dbReference>
<dbReference type="GO" id="GO:0008237">
    <property type="term" value="F:metallopeptidase activity"/>
    <property type="evidence" value="ECO:0007669"/>
    <property type="project" value="UniProtKB-KW"/>
</dbReference>
<evidence type="ECO:0000313" key="5">
    <source>
        <dbReference type="Proteomes" id="UP000650477"/>
    </source>
</evidence>
<keyword evidence="3" id="KW-0482">Metalloprotease</keyword>
<dbReference type="Pfam" id="PF02517">
    <property type="entry name" value="Rce1-like"/>
    <property type="match status" value="1"/>
</dbReference>
<proteinExistence type="predicted"/>
<organism evidence="3 5">
    <name type="scientific">Morganella morganii</name>
    <name type="common">Proteus morganii</name>
    <dbReference type="NCBI Taxonomy" id="582"/>
    <lineage>
        <taxon>Bacteria</taxon>
        <taxon>Pseudomonadati</taxon>
        <taxon>Pseudomonadota</taxon>
        <taxon>Gammaproteobacteria</taxon>
        <taxon>Enterobacterales</taxon>
        <taxon>Morganellaceae</taxon>
        <taxon>Morganella</taxon>
    </lineage>
</organism>
<feature type="transmembrane region" description="Helical" evidence="1">
    <location>
        <begin position="248"/>
        <end position="269"/>
    </location>
</feature>
<keyword evidence="3" id="KW-0378">Hydrolase</keyword>
<dbReference type="InterPro" id="IPR003675">
    <property type="entry name" value="Rce1/LyrA-like_dom"/>
</dbReference>
<reference evidence="3" key="1">
    <citation type="submission" date="2017-12" db="EMBL/GenBank/DDBJ databases">
        <title>Genome sequencing and analysis.</title>
        <authorList>
            <person name="Huang Y.-T."/>
        </authorList>
    </citation>
    <scope>NUCLEOTIDE SEQUENCE</scope>
    <source>
        <strain evidence="3">VGH116</strain>
    </source>
</reference>
<dbReference type="Proteomes" id="UP001182247">
    <property type="component" value="Unassembled WGS sequence"/>
</dbReference>
<protein>
    <submittedName>
        <fullName evidence="3">CPBP family intramembrane metalloprotease</fullName>
    </submittedName>
</protein>
<evidence type="ECO:0000313" key="4">
    <source>
        <dbReference type="EMBL" id="MDS0897730.1"/>
    </source>
</evidence>
<dbReference type="Proteomes" id="UP000650477">
    <property type="component" value="Unassembled WGS sequence"/>
</dbReference>
<feature type="transmembrane region" description="Helical" evidence="1">
    <location>
        <begin position="141"/>
        <end position="163"/>
    </location>
</feature>
<keyword evidence="3" id="KW-0645">Protease</keyword>
<keyword evidence="1" id="KW-0472">Membrane</keyword>
<comment type="caution">
    <text evidence="3">The sequence shown here is derived from an EMBL/GenBank/DDBJ whole genome shotgun (WGS) entry which is preliminary data.</text>
</comment>
<dbReference type="GO" id="GO:0080120">
    <property type="term" value="P:CAAX-box protein maturation"/>
    <property type="evidence" value="ECO:0007669"/>
    <property type="project" value="UniProtKB-ARBA"/>
</dbReference>
<evidence type="ECO:0000259" key="2">
    <source>
        <dbReference type="Pfam" id="PF02517"/>
    </source>
</evidence>
<feature type="transmembrane region" description="Helical" evidence="1">
    <location>
        <begin position="36"/>
        <end position="54"/>
    </location>
</feature>
<dbReference type="GO" id="GO:0004175">
    <property type="term" value="F:endopeptidase activity"/>
    <property type="evidence" value="ECO:0007669"/>
    <property type="project" value="UniProtKB-ARBA"/>
</dbReference>
<name>A0A8I0PSE2_MORMO</name>
<feature type="transmembrane region" description="Helical" evidence="1">
    <location>
        <begin position="66"/>
        <end position="87"/>
    </location>
</feature>
<feature type="transmembrane region" description="Helical" evidence="1">
    <location>
        <begin position="226"/>
        <end position="243"/>
    </location>
</feature>